<dbReference type="Gene3D" id="2.160.20.60">
    <property type="entry name" value="Glutamate synthase, alpha subunit, C-terminal domain"/>
    <property type="match status" value="1"/>
</dbReference>
<dbReference type="PANTHER" id="PTHR39673:SF5">
    <property type="entry name" value="TUNGSTEN-CONTAINING FORMYLMETHANOFURAN DEHYDROGENASE 2 SUBUNIT C"/>
    <property type="match status" value="1"/>
</dbReference>
<dbReference type="InterPro" id="IPR002489">
    <property type="entry name" value="Glu_synth_asu_C"/>
</dbReference>
<reference evidence="2 3" key="1">
    <citation type="submission" date="2014-07" db="EMBL/GenBank/DDBJ databases">
        <title>Comparative analysis of Nitrosococcus oceani genome inventories of strains from Pacific and Atlantic gyres.</title>
        <authorList>
            <person name="Lim C.K."/>
            <person name="Wang L."/>
            <person name="Sayavedra-Soto L.A."/>
            <person name="Klotz M.G."/>
        </authorList>
    </citation>
    <scope>NUCLEOTIDE SEQUENCE [LARGE SCALE GENOMIC DNA]</scope>
    <source>
        <strain evidence="2 3">C-27</strain>
    </source>
</reference>
<dbReference type="NCBIfam" id="TIGR03122">
    <property type="entry name" value="one_C_dehyd_C"/>
    <property type="match status" value="1"/>
</dbReference>
<dbReference type="OrthoDB" id="8562860at2"/>
<dbReference type="InterPro" id="IPR017550">
    <property type="entry name" value="Formylmethanofuran_DH_suC"/>
</dbReference>
<dbReference type="Pfam" id="PF01493">
    <property type="entry name" value="GXGXG"/>
    <property type="match status" value="1"/>
</dbReference>
<proteinExistence type="predicted"/>
<organism evidence="2 3">
    <name type="scientific">Nitrosococcus oceani C-27</name>
    <dbReference type="NCBI Taxonomy" id="314279"/>
    <lineage>
        <taxon>Bacteria</taxon>
        <taxon>Pseudomonadati</taxon>
        <taxon>Pseudomonadota</taxon>
        <taxon>Gammaproteobacteria</taxon>
        <taxon>Chromatiales</taxon>
        <taxon>Chromatiaceae</taxon>
        <taxon>Nitrosococcus</taxon>
    </lineage>
</organism>
<dbReference type="PANTHER" id="PTHR39673">
    <property type="entry name" value="TUNGSTEN FORMYLMETHANOFURAN DEHYDROGENASE, SUBUNIT C (FWDC)"/>
    <property type="match status" value="1"/>
</dbReference>
<dbReference type="SUPFAM" id="SSF69336">
    <property type="entry name" value="Alpha subunit of glutamate synthase, C-terminal domain"/>
    <property type="match status" value="1"/>
</dbReference>
<feature type="domain" description="Glutamate synthase alpha subunit C-terminal" evidence="1">
    <location>
        <begin position="82"/>
        <end position="218"/>
    </location>
</feature>
<dbReference type="AlphaFoldDB" id="A0A0E2ZB27"/>
<evidence type="ECO:0000313" key="2">
    <source>
        <dbReference type="EMBL" id="KFI20990.1"/>
    </source>
</evidence>
<comment type="caution">
    <text evidence="2">The sequence shown here is derived from an EMBL/GenBank/DDBJ whole genome shotgun (WGS) entry which is preliminary data.</text>
</comment>
<dbReference type="GO" id="GO:0018493">
    <property type="term" value="F:formylmethanofuran dehydrogenase activity"/>
    <property type="evidence" value="ECO:0007669"/>
    <property type="project" value="InterPro"/>
</dbReference>
<evidence type="ECO:0000259" key="1">
    <source>
        <dbReference type="Pfam" id="PF01493"/>
    </source>
</evidence>
<dbReference type="GO" id="GO:0046914">
    <property type="term" value="F:transition metal ion binding"/>
    <property type="evidence" value="ECO:0007669"/>
    <property type="project" value="InterPro"/>
</dbReference>
<sequence length="272" mass="28807">MNALTLILKEIPSQQVDASPLIPENLIGLSKPEIAAITLVTGNQHVRADTIFNISGDDPGRLIFAGETTKLDYIGKNCSGGQIDVQGSCGAYTGMGMHDGQINIYGNTGAFTACEMQGGLLRVDGDSDDFLGAARPGNQIGMTGGTVIITGNTGARVGDRMRRGTLLIEGNAGNYAGSRMLAGTIAILGKTGNYLGYGMKRGTLLLWHPPDKLSATFNDCGYHTLGFLPLLLESYRSLETRFAFLPKTIGRAHRFCGDMASLGHGEILILVP</sequence>
<protein>
    <submittedName>
        <fullName evidence="2">Formylmethanofuran dehydrogenase</fullName>
    </submittedName>
</protein>
<dbReference type="GO" id="GO:0015948">
    <property type="term" value="P:methanogenesis"/>
    <property type="evidence" value="ECO:0007669"/>
    <property type="project" value="InterPro"/>
</dbReference>
<gene>
    <name evidence="2" type="ORF">IB75_00035</name>
</gene>
<dbReference type="EMBL" id="JPGN01000001">
    <property type="protein sequence ID" value="KFI20990.1"/>
    <property type="molecule type" value="Genomic_DNA"/>
</dbReference>
<dbReference type="Proteomes" id="UP000028839">
    <property type="component" value="Unassembled WGS sequence"/>
</dbReference>
<accession>A0A0E2ZB27</accession>
<dbReference type="HOGENOM" id="CLU_072248_1_0_6"/>
<dbReference type="InterPro" id="IPR036485">
    <property type="entry name" value="Glu_synth_asu_C_sf"/>
</dbReference>
<evidence type="ECO:0000313" key="3">
    <source>
        <dbReference type="Proteomes" id="UP000028839"/>
    </source>
</evidence>
<name>A0A0E2ZB27_9GAMM</name>